<name>A0A0C2XQ80_SERVB</name>
<feature type="compositionally biased region" description="Basic and acidic residues" evidence="1">
    <location>
        <begin position="32"/>
        <end position="62"/>
    </location>
</feature>
<reference evidence="3" key="2">
    <citation type="submission" date="2015-01" db="EMBL/GenBank/DDBJ databases">
        <title>Evolutionary Origins and Diversification of the Mycorrhizal Mutualists.</title>
        <authorList>
            <consortium name="DOE Joint Genome Institute"/>
            <consortium name="Mycorrhizal Genomics Consortium"/>
            <person name="Kohler A."/>
            <person name="Kuo A."/>
            <person name="Nagy L.G."/>
            <person name="Floudas D."/>
            <person name="Copeland A."/>
            <person name="Barry K.W."/>
            <person name="Cichocki N."/>
            <person name="Veneault-Fourrey C."/>
            <person name="LaButti K."/>
            <person name="Lindquist E.A."/>
            <person name="Lipzen A."/>
            <person name="Lundell T."/>
            <person name="Morin E."/>
            <person name="Murat C."/>
            <person name="Riley R."/>
            <person name="Ohm R."/>
            <person name="Sun H."/>
            <person name="Tunlid A."/>
            <person name="Henrissat B."/>
            <person name="Grigoriev I.V."/>
            <person name="Hibbett D.S."/>
            <person name="Martin F."/>
        </authorList>
    </citation>
    <scope>NUCLEOTIDE SEQUENCE [LARGE SCALE GENOMIC DNA]</scope>
    <source>
        <strain evidence="3">MAFF 305830</strain>
    </source>
</reference>
<proteinExistence type="predicted"/>
<accession>A0A0C2XQ80</accession>
<feature type="compositionally biased region" description="Polar residues" evidence="1">
    <location>
        <begin position="1"/>
        <end position="15"/>
    </location>
</feature>
<evidence type="ECO:0000313" key="3">
    <source>
        <dbReference type="Proteomes" id="UP000054097"/>
    </source>
</evidence>
<protein>
    <submittedName>
        <fullName evidence="2">Uncharacterized protein</fullName>
    </submittedName>
</protein>
<feature type="compositionally biased region" description="Acidic residues" evidence="1">
    <location>
        <begin position="76"/>
        <end position="89"/>
    </location>
</feature>
<evidence type="ECO:0000313" key="2">
    <source>
        <dbReference type="EMBL" id="KIM31087.1"/>
    </source>
</evidence>
<dbReference type="Proteomes" id="UP000054097">
    <property type="component" value="Unassembled WGS sequence"/>
</dbReference>
<dbReference type="EMBL" id="KN824283">
    <property type="protein sequence ID" value="KIM31087.1"/>
    <property type="molecule type" value="Genomic_DNA"/>
</dbReference>
<reference evidence="2 3" key="1">
    <citation type="submission" date="2014-04" db="EMBL/GenBank/DDBJ databases">
        <authorList>
            <consortium name="DOE Joint Genome Institute"/>
            <person name="Kuo A."/>
            <person name="Zuccaro A."/>
            <person name="Kohler A."/>
            <person name="Nagy L.G."/>
            <person name="Floudas D."/>
            <person name="Copeland A."/>
            <person name="Barry K.W."/>
            <person name="Cichocki N."/>
            <person name="Veneault-Fourrey C."/>
            <person name="LaButti K."/>
            <person name="Lindquist E.A."/>
            <person name="Lipzen A."/>
            <person name="Lundell T."/>
            <person name="Morin E."/>
            <person name="Murat C."/>
            <person name="Sun H."/>
            <person name="Tunlid A."/>
            <person name="Henrissat B."/>
            <person name="Grigoriev I.V."/>
            <person name="Hibbett D.S."/>
            <person name="Martin F."/>
            <person name="Nordberg H.P."/>
            <person name="Cantor M.N."/>
            <person name="Hua S.X."/>
        </authorList>
    </citation>
    <scope>NUCLEOTIDE SEQUENCE [LARGE SCALE GENOMIC DNA]</scope>
    <source>
        <strain evidence="2 3">MAFF 305830</strain>
    </source>
</reference>
<dbReference type="OrthoDB" id="3161254at2759"/>
<sequence>MASSTPSTSANTQAVLSAADAGHANKPHRQRRLTERQETISKLGDSGRTREMFLKRPSELRSRRTPKGTIIRLSDLDENNVEQSLDEESASTKPAEDGITIGHEPAGSSDSSLDSEAGLKAIEVPLLSLVINKRRGKSKAAMDDYDIITKPGSRAIITLDDEDQEFLDAWAPEYYVEPHQEPLRYPLYSDVLRGTVDTS</sequence>
<dbReference type="AlphaFoldDB" id="A0A0C2XQ80"/>
<keyword evidence="3" id="KW-1185">Reference proteome</keyword>
<gene>
    <name evidence="2" type="ORF">M408DRAFT_327970</name>
</gene>
<feature type="region of interest" description="Disordered" evidence="1">
    <location>
        <begin position="1"/>
        <end position="115"/>
    </location>
</feature>
<dbReference type="HOGENOM" id="CLU_1378615_0_0_1"/>
<organism evidence="2 3">
    <name type="scientific">Serendipita vermifera MAFF 305830</name>
    <dbReference type="NCBI Taxonomy" id="933852"/>
    <lineage>
        <taxon>Eukaryota</taxon>
        <taxon>Fungi</taxon>
        <taxon>Dikarya</taxon>
        <taxon>Basidiomycota</taxon>
        <taxon>Agaricomycotina</taxon>
        <taxon>Agaricomycetes</taxon>
        <taxon>Sebacinales</taxon>
        <taxon>Serendipitaceae</taxon>
        <taxon>Serendipita</taxon>
    </lineage>
</organism>
<evidence type="ECO:0000256" key="1">
    <source>
        <dbReference type="SAM" id="MobiDB-lite"/>
    </source>
</evidence>